<dbReference type="Pfam" id="PF00588">
    <property type="entry name" value="SpoU_methylase"/>
    <property type="match status" value="1"/>
</dbReference>
<sequence length="242" mass="26920">MSNPFLDRIKIVLCRPEGGRNVGSICRTMENMGLSRLAIVGDISELNLKEVKGMAIHAGHIFDTAEFCTSLPEALNHTIMAAGITRRRGNRRKSFSYLPEELAEKASMTGEGTIALVFGNEQNGLNGSELAACTTACHIPSSPINPSLNLAQAVQVLAYVFYRQSEEKVGRFIPVELDAVDRLTGTIIDTLEGIGYFDKPDRFDTRAYFRDILSRATLSPREARHMEKVFRKIAYLKKRLPI</sequence>
<dbReference type="RefSeq" id="WP_184747729.1">
    <property type="nucleotide sequence ID" value="NZ_JACHGJ010000006.1"/>
</dbReference>
<keyword evidence="7" id="KW-1185">Reference proteome</keyword>
<dbReference type="GO" id="GO:0002128">
    <property type="term" value="P:tRNA nucleoside ribose methylation"/>
    <property type="evidence" value="ECO:0007669"/>
    <property type="project" value="TreeGrafter"/>
</dbReference>
<evidence type="ECO:0000256" key="4">
    <source>
        <dbReference type="ARBA" id="ARBA00022691"/>
    </source>
</evidence>
<gene>
    <name evidence="6" type="ORF">HNR50_003164</name>
</gene>
<comment type="similarity">
    <text evidence="1">Belongs to the class IV-like SAM-binding methyltransferase superfamily. RNA methyltransferase TrmH family.</text>
</comment>
<dbReference type="GO" id="GO:0003723">
    <property type="term" value="F:RNA binding"/>
    <property type="evidence" value="ECO:0007669"/>
    <property type="project" value="InterPro"/>
</dbReference>
<accession>A0A841R875</accession>
<keyword evidence="4" id="KW-0949">S-adenosyl-L-methionine</keyword>
<dbReference type="EC" id="2.1.1.-" evidence="6"/>
<dbReference type="Gene3D" id="3.40.1280.10">
    <property type="match status" value="1"/>
</dbReference>
<dbReference type="PIRSF" id="PIRSF004808">
    <property type="entry name" value="LasT"/>
    <property type="match status" value="1"/>
</dbReference>
<dbReference type="CDD" id="cd18093">
    <property type="entry name" value="SpoU-like_TrmJ"/>
    <property type="match status" value="1"/>
</dbReference>
<dbReference type="AlphaFoldDB" id="A0A841R875"/>
<dbReference type="GO" id="GO:0005829">
    <property type="term" value="C:cytosol"/>
    <property type="evidence" value="ECO:0007669"/>
    <property type="project" value="TreeGrafter"/>
</dbReference>
<evidence type="ECO:0000256" key="3">
    <source>
        <dbReference type="ARBA" id="ARBA00022679"/>
    </source>
</evidence>
<dbReference type="GO" id="GO:0008173">
    <property type="term" value="F:RNA methyltransferase activity"/>
    <property type="evidence" value="ECO:0007669"/>
    <property type="project" value="InterPro"/>
</dbReference>
<dbReference type="InterPro" id="IPR001537">
    <property type="entry name" value="SpoU_MeTrfase"/>
</dbReference>
<dbReference type="EMBL" id="JACHGJ010000006">
    <property type="protein sequence ID" value="MBB6481484.1"/>
    <property type="molecule type" value="Genomic_DNA"/>
</dbReference>
<dbReference type="InterPro" id="IPR004384">
    <property type="entry name" value="RNA_MeTrfase_TrmJ/LasT"/>
</dbReference>
<dbReference type="SUPFAM" id="SSF75217">
    <property type="entry name" value="alpha/beta knot"/>
    <property type="match status" value="1"/>
</dbReference>
<keyword evidence="2 6" id="KW-0489">Methyltransferase</keyword>
<keyword evidence="3 6" id="KW-0808">Transferase</keyword>
<dbReference type="PANTHER" id="PTHR42786">
    <property type="entry name" value="TRNA/RRNA METHYLTRANSFERASE"/>
    <property type="match status" value="1"/>
</dbReference>
<proteinExistence type="inferred from homology"/>
<dbReference type="Proteomes" id="UP000587760">
    <property type="component" value="Unassembled WGS sequence"/>
</dbReference>
<protein>
    <submittedName>
        <fullName evidence="6">tRNA/rRNA methyltransferase</fullName>
        <ecNumber evidence="6">2.1.1.-</ecNumber>
    </submittedName>
</protein>
<evidence type="ECO:0000313" key="6">
    <source>
        <dbReference type="EMBL" id="MBB6481484.1"/>
    </source>
</evidence>
<reference evidence="6 7" key="1">
    <citation type="submission" date="2020-08" db="EMBL/GenBank/DDBJ databases">
        <title>Genomic Encyclopedia of Type Strains, Phase IV (KMG-IV): sequencing the most valuable type-strain genomes for metagenomic binning, comparative biology and taxonomic classification.</title>
        <authorList>
            <person name="Goeker M."/>
        </authorList>
    </citation>
    <scope>NUCLEOTIDE SEQUENCE [LARGE SCALE GENOMIC DNA]</scope>
    <source>
        <strain evidence="6 7">DSM 2461</strain>
    </source>
</reference>
<comment type="caution">
    <text evidence="6">The sequence shown here is derived from an EMBL/GenBank/DDBJ whole genome shotgun (WGS) entry which is preliminary data.</text>
</comment>
<feature type="domain" description="tRNA/rRNA methyltransferase SpoU type" evidence="5">
    <location>
        <begin position="9"/>
        <end position="159"/>
    </location>
</feature>
<evidence type="ECO:0000256" key="2">
    <source>
        <dbReference type="ARBA" id="ARBA00022603"/>
    </source>
</evidence>
<dbReference type="Gene3D" id="1.10.8.590">
    <property type="match status" value="1"/>
</dbReference>
<dbReference type="PANTHER" id="PTHR42786:SF2">
    <property type="entry name" value="TRNA (CYTIDINE_URIDINE-2'-O-)-METHYLTRANSFERASE TRMJ"/>
    <property type="match status" value="1"/>
</dbReference>
<organism evidence="6 7">
    <name type="scientific">Spirochaeta isovalerica</name>
    <dbReference type="NCBI Taxonomy" id="150"/>
    <lineage>
        <taxon>Bacteria</taxon>
        <taxon>Pseudomonadati</taxon>
        <taxon>Spirochaetota</taxon>
        <taxon>Spirochaetia</taxon>
        <taxon>Spirochaetales</taxon>
        <taxon>Spirochaetaceae</taxon>
        <taxon>Spirochaeta</taxon>
    </lineage>
</organism>
<evidence type="ECO:0000256" key="1">
    <source>
        <dbReference type="ARBA" id="ARBA00007228"/>
    </source>
</evidence>
<evidence type="ECO:0000259" key="5">
    <source>
        <dbReference type="Pfam" id="PF00588"/>
    </source>
</evidence>
<evidence type="ECO:0000313" key="7">
    <source>
        <dbReference type="Proteomes" id="UP000587760"/>
    </source>
</evidence>
<name>A0A841R875_9SPIO</name>
<dbReference type="InterPro" id="IPR029026">
    <property type="entry name" value="tRNA_m1G_MTases_N"/>
</dbReference>
<dbReference type="InterPro" id="IPR029028">
    <property type="entry name" value="Alpha/beta_knot_MTases"/>
</dbReference>